<dbReference type="PANTHER" id="PTHR44196">
    <property type="entry name" value="DEHYDROGENASE/REDUCTASE SDR FAMILY MEMBER 7B"/>
    <property type="match status" value="1"/>
</dbReference>
<accession>A0A9Q3YMT5</accession>
<keyword evidence="5" id="KW-1185">Reference proteome</keyword>
<dbReference type="Proteomes" id="UP001108027">
    <property type="component" value="Unassembled WGS sequence"/>
</dbReference>
<dbReference type="PROSITE" id="PS00061">
    <property type="entry name" value="ADH_SHORT"/>
    <property type="match status" value="1"/>
</dbReference>
<sequence length="261" mass="28499">MSGSPERCWLLLGASGGIGKEVLRGLLDRGDRVLVASRRGVSPIQHERAVPVRLDLSAPDLGARVVDLIAEHGLPDGLIHCAGINHFVAAEGNDDAGLAETLDVNLRSALVLTRELLPGLRRRDRGTLLFVGSTFGSIGYPGYTAYCASKFGLRGFTEALRRELADTPIRVRYVAPRATRTAMNGHRVEAMNRTLGNRMDAPEAVARRLLRALDGRPANTFLGWPEKLFVRLNALLPRLVDKALRKQLPVIQRFLKQGASS</sequence>
<evidence type="ECO:0000256" key="1">
    <source>
        <dbReference type="ARBA" id="ARBA00006484"/>
    </source>
</evidence>
<reference evidence="4" key="1">
    <citation type="submission" date="2021-10" db="EMBL/GenBank/DDBJ databases">
        <title>The diversity and Nitrogen Metabolism of Culturable Nitrate-Utilizing Bacteria Within the Oxygen Minimum Zone of the Changjiang (Yangtze River)Estuary.</title>
        <authorList>
            <person name="Zhang D."/>
            <person name="Zheng J."/>
            <person name="Liu S."/>
            <person name="He W."/>
        </authorList>
    </citation>
    <scope>NUCLEOTIDE SEQUENCE</scope>
    <source>
        <strain evidence="4">FXH-223</strain>
    </source>
</reference>
<evidence type="ECO:0000256" key="2">
    <source>
        <dbReference type="ARBA" id="ARBA00023002"/>
    </source>
</evidence>
<gene>
    <name evidence="4" type="ORF">LL252_01260</name>
</gene>
<dbReference type="InterPro" id="IPR036291">
    <property type="entry name" value="NAD(P)-bd_dom_sf"/>
</dbReference>
<dbReference type="SUPFAM" id="SSF51735">
    <property type="entry name" value="NAD(P)-binding Rossmann-fold domains"/>
    <property type="match status" value="1"/>
</dbReference>
<name>A0A9Q3YMT5_9GAMM</name>
<comment type="caution">
    <text evidence="4">The sequence shown here is derived from an EMBL/GenBank/DDBJ whole genome shotgun (WGS) entry which is preliminary data.</text>
</comment>
<dbReference type="Pfam" id="PF00106">
    <property type="entry name" value="adh_short"/>
    <property type="match status" value="1"/>
</dbReference>
<dbReference type="EMBL" id="JAJGNA010000001">
    <property type="protein sequence ID" value="MCC4307185.1"/>
    <property type="molecule type" value="Genomic_DNA"/>
</dbReference>
<dbReference type="NCBIfam" id="NF006565">
    <property type="entry name" value="PRK09072.1"/>
    <property type="match status" value="1"/>
</dbReference>
<dbReference type="AlphaFoldDB" id="A0A9Q3YMT5"/>
<proteinExistence type="inferred from homology"/>
<dbReference type="Gene3D" id="3.40.50.720">
    <property type="entry name" value="NAD(P)-binding Rossmann-like Domain"/>
    <property type="match status" value="1"/>
</dbReference>
<dbReference type="PANTHER" id="PTHR44196:SF1">
    <property type="entry name" value="DEHYDROGENASE_REDUCTASE SDR FAMILY MEMBER 7B"/>
    <property type="match status" value="1"/>
</dbReference>
<dbReference type="PRINTS" id="PR00081">
    <property type="entry name" value="GDHRDH"/>
</dbReference>
<dbReference type="InterPro" id="IPR002347">
    <property type="entry name" value="SDR_fam"/>
</dbReference>
<evidence type="ECO:0000256" key="3">
    <source>
        <dbReference type="RuleBase" id="RU000363"/>
    </source>
</evidence>
<keyword evidence="2" id="KW-0560">Oxidoreductase</keyword>
<dbReference type="RefSeq" id="WP_228232365.1">
    <property type="nucleotide sequence ID" value="NZ_JAJGNA010000001.1"/>
</dbReference>
<dbReference type="InterPro" id="IPR020904">
    <property type="entry name" value="Sc_DH/Rdtase_CS"/>
</dbReference>
<protein>
    <submittedName>
        <fullName evidence="4">SDR family oxidoreductase</fullName>
    </submittedName>
</protein>
<evidence type="ECO:0000313" key="4">
    <source>
        <dbReference type="EMBL" id="MCC4307185.1"/>
    </source>
</evidence>
<dbReference type="GO" id="GO:0016491">
    <property type="term" value="F:oxidoreductase activity"/>
    <property type="evidence" value="ECO:0007669"/>
    <property type="project" value="UniProtKB-KW"/>
</dbReference>
<dbReference type="PRINTS" id="PR00080">
    <property type="entry name" value="SDRFAMILY"/>
</dbReference>
<organism evidence="4 5">
    <name type="scientific">Alloalcanivorax marinus</name>
    <dbReference type="NCBI Taxonomy" id="1177169"/>
    <lineage>
        <taxon>Bacteria</taxon>
        <taxon>Pseudomonadati</taxon>
        <taxon>Pseudomonadota</taxon>
        <taxon>Gammaproteobacteria</taxon>
        <taxon>Oceanospirillales</taxon>
        <taxon>Alcanivoracaceae</taxon>
        <taxon>Alloalcanivorax</taxon>
    </lineage>
</organism>
<comment type="similarity">
    <text evidence="1 3">Belongs to the short-chain dehydrogenases/reductases (SDR) family.</text>
</comment>
<evidence type="ECO:0000313" key="5">
    <source>
        <dbReference type="Proteomes" id="UP001108027"/>
    </source>
</evidence>
<dbReference type="GO" id="GO:0016020">
    <property type="term" value="C:membrane"/>
    <property type="evidence" value="ECO:0007669"/>
    <property type="project" value="TreeGrafter"/>
</dbReference>